<evidence type="ECO:0000313" key="3">
    <source>
        <dbReference type="Proteomes" id="UP000296159"/>
    </source>
</evidence>
<reference evidence="2 3" key="1">
    <citation type="submission" date="2018-04" db="EMBL/GenBank/DDBJ databases">
        <title>Brenneria corticis sp.nov.</title>
        <authorList>
            <person name="Li Y."/>
        </authorList>
    </citation>
    <scope>NUCLEOTIDE SEQUENCE [LARGE SCALE GENOMIC DNA]</scope>
    <source>
        <strain evidence="2 3">CFCC 11842</strain>
    </source>
</reference>
<keyword evidence="3" id="KW-1185">Reference proteome</keyword>
<dbReference type="EMBL" id="QDKH01000006">
    <property type="protein sequence ID" value="PWC17732.1"/>
    <property type="molecule type" value="Genomic_DNA"/>
</dbReference>
<dbReference type="RefSeq" id="WP_136165509.1">
    <property type="nucleotide sequence ID" value="NZ_KZ819074.1"/>
</dbReference>
<evidence type="ECO:0000256" key="1">
    <source>
        <dbReference type="SAM" id="SignalP"/>
    </source>
</evidence>
<name>A0A2U1U7W4_9GAMM</name>
<sequence>MNNQNNAIKPSAGSLRSLTVCAVCLLLAACGDSSVNSQRLQRYEQPALAPIEVRPSSLAVTLQVAANGRGFTPESLKQLNVMLKDQGRLSQQTLTLIPRSARGEHMAGRLASVLKNAGADARKVKQMRLSSAAGQSGDLEVISEALAVKTARCQVNDADLLMVKPFDGVGYLGCATQNNLAMMVAEPRDLIQAKALDAADGVIAVNSIERYQADEVKELIDINFDED</sequence>
<proteinExistence type="predicted"/>
<dbReference type="InterPro" id="IPR019027">
    <property type="entry name" value="Pilus_biogenesis_CpaD-related"/>
</dbReference>
<evidence type="ECO:0000313" key="2">
    <source>
        <dbReference type="EMBL" id="PWC17732.1"/>
    </source>
</evidence>
<feature type="signal peptide" evidence="1">
    <location>
        <begin position="1"/>
        <end position="22"/>
    </location>
</feature>
<accession>A0A2U1U7W4</accession>
<dbReference type="AlphaFoldDB" id="A0A2U1U7W4"/>
<keyword evidence="1" id="KW-0732">Signal</keyword>
<organism evidence="2 3">
    <name type="scientific">Brenneria corticis</name>
    <dbReference type="NCBI Taxonomy" id="2173106"/>
    <lineage>
        <taxon>Bacteria</taxon>
        <taxon>Pseudomonadati</taxon>
        <taxon>Pseudomonadota</taxon>
        <taxon>Gammaproteobacteria</taxon>
        <taxon>Enterobacterales</taxon>
        <taxon>Pectobacteriaceae</taxon>
        <taxon>Brenneria</taxon>
    </lineage>
</organism>
<dbReference type="Pfam" id="PF09476">
    <property type="entry name" value="Pilus_CpaD"/>
    <property type="match status" value="1"/>
</dbReference>
<comment type="caution">
    <text evidence="2">The sequence shown here is derived from an EMBL/GenBank/DDBJ whole genome shotgun (WGS) entry which is preliminary data.</text>
</comment>
<dbReference type="Proteomes" id="UP000296159">
    <property type="component" value="Unassembled WGS sequence"/>
</dbReference>
<dbReference type="NCBIfam" id="TIGR02522">
    <property type="entry name" value="pilus_cpaD"/>
    <property type="match status" value="1"/>
</dbReference>
<dbReference type="InterPro" id="IPR013361">
    <property type="entry name" value="Pilus_CpaD"/>
</dbReference>
<feature type="chain" id="PRO_5015402693" evidence="1">
    <location>
        <begin position="23"/>
        <end position="227"/>
    </location>
</feature>
<gene>
    <name evidence="2" type="ORF">DDT56_05610</name>
</gene>
<protein>
    <submittedName>
        <fullName evidence="2">Pilus assembly protein PilZ</fullName>
    </submittedName>
</protein>